<dbReference type="Pfam" id="PF05730">
    <property type="entry name" value="CFEM"/>
    <property type="match status" value="1"/>
</dbReference>
<comment type="similarity">
    <text evidence="3">Belongs to the RBT5 family.</text>
</comment>
<protein>
    <recommendedName>
        <fullName evidence="11">CFEM domain-containing protein</fullName>
    </recommendedName>
</protein>
<feature type="disulfide bond" evidence="9">
    <location>
        <begin position="76"/>
        <end position="116"/>
    </location>
</feature>
<feature type="disulfide bond" evidence="9">
    <location>
        <begin position="99"/>
        <end position="132"/>
    </location>
</feature>
<keyword evidence="5" id="KW-0472">Membrane</keyword>
<sequence length="346" mass="38810">MIPKTVIWEPERETFMLLDISGVGSQKTFLHFHGQSPGRRSLTHWLACCLYMYNMQSLSLLFLLGVAVGSSFIPECASTCVGDAIDNSLCSSADTACICESRGFLSDLRACIEVNCEEEDQEDAIAHTDQFCAAVSSHKQGLRARDAAPEPEPAAAAEAEAWGPPGGYQNGRDWHRNDGGRQSWWRWGNKGNERPNGEGGVREHGGNNWQGGREHRPGGYEGPKKHQPTPTKKHHKKPHRPKKTHHKKPHPKKPHKTQKTHKPHKPTRPPPHPYPHPTPTPTTLSTTCTTTKSQPNKPHTPISYPTHSTRKHHTTKTRKHHTTKTHKPHSYPTHTRYSHTIPVTVY</sequence>
<organism evidence="12 13">
    <name type="scientific">Pseudocercospora musae</name>
    <dbReference type="NCBI Taxonomy" id="113226"/>
    <lineage>
        <taxon>Eukaryota</taxon>
        <taxon>Fungi</taxon>
        <taxon>Dikarya</taxon>
        <taxon>Ascomycota</taxon>
        <taxon>Pezizomycotina</taxon>
        <taxon>Dothideomycetes</taxon>
        <taxon>Dothideomycetidae</taxon>
        <taxon>Mycosphaerellales</taxon>
        <taxon>Mycosphaerellaceae</taxon>
        <taxon>Pseudocercospora</taxon>
    </lineage>
</organism>
<feature type="compositionally biased region" description="Basic residues" evidence="10">
    <location>
        <begin position="225"/>
        <end position="267"/>
    </location>
</feature>
<evidence type="ECO:0000259" key="11">
    <source>
        <dbReference type="PROSITE" id="PS52012"/>
    </source>
</evidence>
<keyword evidence="5" id="KW-0325">Glycoprotein</keyword>
<dbReference type="GO" id="GO:0098552">
    <property type="term" value="C:side of membrane"/>
    <property type="evidence" value="ECO:0007669"/>
    <property type="project" value="UniProtKB-KW"/>
</dbReference>
<dbReference type="SMART" id="SM00747">
    <property type="entry name" value="CFEM"/>
    <property type="match status" value="1"/>
</dbReference>
<evidence type="ECO:0000256" key="10">
    <source>
        <dbReference type="SAM" id="MobiDB-lite"/>
    </source>
</evidence>
<dbReference type="InterPro" id="IPR008427">
    <property type="entry name" value="Extracellular_membr_CFEM_dom"/>
</dbReference>
<keyword evidence="9" id="KW-0479">Metal-binding</keyword>
<accession>A0A139IMC2</accession>
<evidence type="ECO:0000256" key="6">
    <source>
        <dbReference type="ARBA" id="ARBA00022729"/>
    </source>
</evidence>
<comment type="subcellular location">
    <subcellularLocation>
        <location evidence="1">Membrane</location>
        <topology evidence="1">Lipid-anchor</topology>
        <topology evidence="1">GPI-anchor</topology>
    </subcellularLocation>
    <subcellularLocation>
        <location evidence="2">Secreted</location>
    </subcellularLocation>
</comment>
<feature type="binding site" description="axial binding residue" evidence="9">
    <location>
        <position position="94"/>
    </location>
    <ligand>
        <name>heme</name>
        <dbReference type="ChEBI" id="CHEBI:30413"/>
    </ligand>
    <ligandPart>
        <name>Fe</name>
        <dbReference type="ChEBI" id="CHEBI:18248"/>
    </ligandPart>
</feature>
<keyword evidence="8" id="KW-0449">Lipoprotein</keyword>
<dbReference type="GO" id="GO:0046872">
    <property type="term" value="F:metal ion binding"/>
    <property type="evidence" value="ECO:0007669"/>
    <property type="project" value="UniProtKB-UniRule"/>
</dbReference>
<evidence type="ECO:0000256" key="4">
    <source>
        <dbReference type="ARBA" id="ARBA00022525"/>
    </source>
</evidence>
<dbReference type="GO" id="GO:0005576">
    <property type="term" value="C:extracellular region"/>
    <property type="evidence" value="ECO:0007669"/>
    <property type="project" value="UniProtKB-SubCell"/>
</dbReference>
<keyword evidence="9" id="KW-0349">Heme</keyword>
<evidence type="ECO:0000256" key="9">
    <source>
        <dbReference type="PROSITE-ProRule" id="PRU01356"/>
    </source>
</evidence>
<reference evidence="12 13" key="1">
    <citation type="submission" date="2015-07" db="EMBL/GenBank/DDBJ databases">
        <title>Comparative genomics of the Sigatoka disease complex on banana suggests a link between parallel evolutionary changes in Pseudocercospora fijiensis and Pseudocercospora eumusae and increased virulence on the banana host.</title>
        <authorList>
            <person name="Chang T.-C."/>
            <person name="Salvucci A."/>
            <person name="Crous P.W."/>
            <person name="Stergiopoulos I."/>
        </authorList>
    </citation>
    <scope>NUCLEOTIDE SEQUENCE [LARGE SCALE GENOMIC DNA]</scope>
    <source>
        <strain evidence="12 13">CBS 116634</strain>
    </source>
</reference>
<keyword evidence="9" id="KW-0408">Iron</keyword>
<evidence type="ECO:0000256" key="3">
    <source>
        <dbReference type="ARBA" id="ARBA00010031"/>
    </source>
</evidence>
<evidence type="ECO:0000256" key="1">
    <source>
        <dbReference type="ARBA" id="ARBA00004589"/>
    </source>
</evidence>
<feature type="domain" description="CFEM" evidence="11">
    <location>
        <begin position="50"/>
        <end position="159"/>
    </location>
</feature>
<comment type="caution">
    <text evidence="12">The sequence shown here is derived from an EMBL/GenBank/DDBJ whole genome shotgun (WGS) entry which is preliminary data.</text>
</comment>
<name>A0A139IMC2_9PEZI</name>
<dbReference type="EMBL" id="LFZO01000047">
    <property type="protein sequence ID" value="KXT15938.1"/>
    <property type="molecule type" value="Genomic_DNA"/>
</dbReference>
<dbReference type="STRING" id="113226.A0A139IMC2"/>
<feature type="region of interest" description="Disordered" evidence="10">
    <location>
        <begin position="143"/>
        <end position="346"/>
    </location>
</feature>
<dbReference type="PROSITE" id="PS52012">
    <property type="entry name" value="CFEM"/>
    <property type="match status" value="1"/>
</dbReference>
<keyword evidence="5" id="KW-0336">GPI-anchor</keyword>
<feature type="compositionally biased region" description="Low complexity" evidence="10">
    <location>
        <begin position="281"/>
        <end position="292"/>
    </location>
</feature>
<keyword evidence="6" id="KW-0732">Signal</keyword>
<keyword evidence="7 9" id="KW-1015">Disulfide bond</keyword>
<evidence type="ECO:0000256" key="8">
    <source>
        <dbReference type="ARBA" id="ARBA00023288"/>
    </source>
</evidence>
<evidence type="ECO:0000256" key="2">
    <source>
        <dbReference type="ARBA" id="ARBA00004613"/>
    </source>
</evidence>
<feature type="compositionally biased region" description="Basic and acidic residues" evidence="10">
    <location>
        <begin position="212"/>
        <end position="224"/>
    </location>
</feature>
<keyword evidence="13" id="KW-1185">Reference proteome</keyword>
<dbReference type="OrthoDB" id="3065412at2759"/>
<feature type="compositionally biased region" description="Basic and acidic residues" evidence="10">
    <location>
        <begin position="191"/>
        <end position="205"/>
    </location>
</feature>
<feature type="compositionally biased region" description="Basic residues" evidence="10">
    <location>
        <begin position="308"/>
        <end position="329"/>
    </location>
</feature>
<dbReference type="Proteomes" id="UP000073492">
    <property type="component" value="Unassembled WGS sequence"/>
</dbReference>
<evidence type="ECO:0000313" key="12">
    <source>
        <dbReference type="EMBL" id="KXT15938.1"/>
    </source>
</evidence>
<keyword evidence="4" id="KW-0964">Secreted</keyword>
<feature type="disulfide bond" evidence="9">
    <location>
        <begin position="90"/>
        <end position="97"/>
    </location>
</feature>
<feature type="compositionally biased region" description="Pro residues" evidence="10">
    <location>
        <begin position="268"/>
        <end position="280"/>
    </location>
</feature>
<feature type="disulfide bond" evidence="9">
    <location>
        <begin position="80"/>
        <end position="111"/>
    </location>
</feature>
<proteinExistence type="inferred from homology"/>
<evidence type="ECO:0000313" key="13">
    <source>
        <dbReference type="Proteomes" id="UP000073492"/>
    </source>
</evidence>
<gene>
    <name evidence="12" type="ORF">AC579_1450</name>
</gene>
<evidence type="ECO:0000256" key="5">
    <source>
        <dbReference type="ARBA" id="ARBA00022622"/>
    </source>
</evidence>
<dbReference type="AlphaFoldDB" id="A0A139IMC2"/>
<evidence type="ECO:0000256" key="7">
    <source>
        <dbReference type="ARBA" id="ARBA00023157"/>
    </source>
</evidence>